<feature type="transmembrane region" description="Helical" evidence="1">
    <location>
        <begin position="193"/>
        <end position="212"/>
    </location>
</feature>
<dbReference type="Pfam" id="PF07136">
    <property type="entry name" value="DUF1385"/>
    <property type="match status" value="1"/>
</dbReference>
<gene>
    <name evidence="2" type="ORF">A2V47_08730</name>
</gene>
<protein>
    <recommendedName>
        <fullName evidence="4">Metal-dependent enzyme</fullName>
    </recommendedName>
</protein>
<evidence type="ECO:0000256" key="1">
    <source>
        <dbReference type="SAM" id="Phobius"/>
    </source>
</evidence>
<dbReference type="PANTHER" id="PTHR42867:SF1">
    <property type="entry name" value="MEMBRANE PROTEIN-RELATED"/>
    <property type="match status" value="1"/>
</dbReference>
<dbReference type="AlphaFoldDB" id="A0A1F5A5S5"/>
<dbReference type="Proteomes" id="UP000177701">
    <property type="component" value="Unassembled WGS sequence"/>
</dbReference>
<keyword evidence="1" id="KW-1133">Transmembrane helix</keyword>
<reference evidence="2 3" key="1">
    <citation type="journal article" date="2016" name="Nat. Commun.">
        <title>Thousands of microbial genomes shed light on interconnected biogeochemical processes in an aquifer system.</title>
        <authorList>
            <person name="Anantharaman K."/>
            <person name="Brown C.T."/>
            <person name="Hug L.A."/>
            <person name="Sharon I."/>
            <person name="Castelle C.J."/>
            <person name="Probst A.J."/>
            <person name="Thomas B.C."/>
            <person name="Singh A."/>
            <person name="Wilkins M.J."/>
            <person name="Karaoz U."/>
            <person name="Brodie E.L."/>
            <person name="Williams K.H."/>
            <person name="Hubbard S.S."/>
            <person name="Banfield J.F."/>
        </authorList>
    </citation>
    <scope>NUCLEOTIDE SEQUENCE [LARGE SCALE GENOMIC DNA]</scope>
</reference>
<proteinExistence type="predicted"/>
<accession>A0A1F5A5S5</accession>
<sequence length="300" mass="34235">MKNTDCNYGGQAVIEGVMMRSPLKYAVAVRKPDKEIILKIGKLRTLSDKMKFLKWPIFRGVINLIESLILGLKALTYSAEQATGEEEKINSVEMFFTIVIAFALFILFFIALPTAIARYLDRYLPNIIIYNLFEGLLRISIFVTYLFFISKIKDIRRVFEYHGAEHKVIYTYEAGEELNVDNVKKYSTLHPRCGTSFIFIVLVMSILVFSLLGKQTLLLRIAYRVSIIPIIAGLSYEILKLSAKNMNKTFIKWAVMPGLWFQKLTTSEPDNAQIEVAIEALKGVLPEENKNIKSEVVNNV</sequence>
<comment type="caution">
    <text evidence="2">The sequence shown here is derived from an EMBL/GenBank/DDBJ whole genome shotgun (WGS) entry which is preliminary data.</text>
</comment>
<name>A0A1F5A5S5_9BACT</name>
<dbReference type="STRING" id="1797291.A2V47_08730"/>
<keyword evidence="1" id="KW-0812">Transmembrane</keyword>
<feature type="transmembrane region" description="Helical" evidence="1">
    <location>
        <begin position="128"/>
        <end position="148"/>
    </location>
</feature>
<evidence type="ECO:0008006" key="4">
    <source>
        <dbReference type="Google" id="ProtNLM"/>
    </source>
</evidence>
<dbReference type="InterPro" id="IPR010787">
    <property type="entry name" value="DUF1385"/>
</dbReference>
<organism evidence="2 3">
    <name type="scientific">Candidatus Sediminicultor quintus</name>
    <dbReference type="NCBI Taxonomy" id="1797291"/>
    <lineage>
        <taxon>Bacteria</taxon>
        <taxon>Pseudomonadati</taxon>
        <taxon>Atribacterota</taxon>
        <taxon>Candidatus Phoenicimicrobiia</taxon>
        <taxon>Candidatus Pheonicimicrobiales</taxon>
        <taxon>Candidatus Phoenicimicrobiaceae</taxon>
        <taxon>Candidatus Sediminicultor</taxon>
    </lineage>
</organism>
<feature type="transmembrane region" description="Helical" evidence="1">
    <location>
        <begin position="95"/>
        <end position="116"/>
    </location>
</feature>
<keyword evidence="1" id="KW-0472">Membrane</keyword>
<feature type="transmembrane region" description="Helical" evidence="1">
    <location>
        <begin position="218"/>
        <end position="239"/>
    </location>
</feature>
<evidence type="ECO:0000313" key="3">
    <source>
        <dbReference type="Proteomes" id="UP000177701"/>
    </source>
</evidence>
<dbReference type="EMBL" id="MEYH01000108">
    <property type="protein sequence ID" value="OGD13506.1"/>
    <property type="molecule type" value="Genomic_DNA"/>
</dbReference>
<evidence type="ECO:0000313" key="2">
    <source>
        <dbReference type="EMBL" id="OGD13506.1"/>
    </source>
</evidence>
<dbReference type="PANTHER" id="PTHR42867">
    <property type="entry name" value="MEMBRANE PROTEIN-RELATED"/>
    <property type="match status" value="1"/>
</dbReference>